<evidence type="ECO:0000313" key="4">
    <source>
        <dbReference type="Proteomes" id="UP000800235"/>
    </source>
</evidence>
<keyword evidence="4" id="KW-1185">Reference proteome</keyword>
<evidence type="ECO:0000256" key="1">
    <source>
        <dbReference type="SAM" id="MobiDB-lite"/>
    </source>
</evidence>
<proteinExistence type="predicted"/>
<gene>
    <name evidence="3" type="ORF">EJ08DRAFT_697521</name>
</gene>
<sequence>MYDLAILENLNFHENCKTPISQDQNDKVLLRLAELVQSWVSGCGINRAKSKLRSISLSQAKFMVSQESPTPCTWFNTLHQAKSIISEPEKRQVFLTGLNDIPQYQCVILWLILSILLPFALIAYALEEVECEIRASPWGGKQVAFPKRAVISVAQWVDPQCREVLKHPNDTLHYGILEIGGALSERVVRGKPKVPVMEKEPPLDMPGASVDDSEDE</sequence>
<keyword evidence="2" id="KW-0812">Transmembrane</keyword>
<protein>
    <submittedName>
        <fullName evidence="3">Uncharacterized protein</fullName>
    </submittedName>
</protein>
<dbReference type="AlphaFoldDB" id="A0A9P4NRZ6"/>
<feature type="region of interest" description="Disordered" evidence="1">
    <location>
        <begin position="196"/>
        <end position="216"/>
    </location>
</feature>
<feature type="transmembrane region" description="Helical" evidence="2">
    <location>
        <begin position="107"/>
        <end position="126"/>
    </location>
</feature>
<evidence type="ECO:0000313" key="3">
    <source>
        <dbReference type="EMBL" id="KAF2430229.1"/>
    </source>
</evidence>
<keyword evidence="2" id="KW-0472">Membrane</keyword>
<dbReference type="EMBL" id="MU007040">
    <property type="protein sequence ID" value="KAF2430229.1"/>
    <property type="molecule type" value="Genomic_DNA"/>
</dbReference>
<dbReference type="Proteomes" id="UP000800235">
    <property type="component" value="Unassembled WGS sequence"/>
</dbReference>
<accession>A0A9P4NRZ6</accession>
<keyword evidence="2" id="KW-1133">Transmembrane helix</keyword>
<comment type="caution">
    <text evidence="3">The sequence shown here is derived from an EMBL/GenBank/DDBJ whole genome shotgun (WGS) entry which is preliminary data.</text>
</comment>
<organism evidence="3 4">
    <name type="scientific">Tothia fuscella</name>
    <dbReference type="NCBI Taxonomy" id="1048955"/>
    <lineage>
        <taxon>Eukaryota</taxon>
        <taxon>Fungi</taxon>
        <taxon>Dikarya</taxon>
        <taxon>Ascomycota</taxon>
        <taxon>Pezizomycotina</taxon>
        <taxon>Dothideomycetes</taxon>
        <taxon>Pleosporomycetidae</taxon>
        <taxon>Venturiales</taxon>
        <taxon>Cylindrosympodiaceae</taxon>
        <taxon>Tothia</taxon>
    </lineage>
</organism>
<evidence type="ECO:0000256" key="2">
    <source>
        <dbReference type="SAM" id="Phobius"/>
    </source>
</evidence>
<name>A0A9P4NRZ6_9PEZI</name>
<reference evidence="3" key="1">
    <citation type="journal article" date="2020" name="Stud. Mycol.">
        <title>101 Dothideomycetes genomes: a test case for predicting lifestyles and emergence of pathogens.</title>
        <authorList>
            <person name="Haridas S."/>
            <person name="Albert R."/>
            <person name="Binder M."/>
            <person name="Bloem J."/>
            <person name="Labutti K."/>
            <person name="Salamov A."/>
            <person name="Andreopoulos B."/>
            <person name="Baker S."/>
            <person name="Barry K."/>
            <person name="Bills G."/>
            <person name="Bluhm B."/>
            <person name="Cannon C."/>
            <person name="Castanera R."/>
            <person name="Culley D."/>
            <person name="Daum C."/>
            <person name="Ezra D."/>
            <person name="Gonzalez J."/>
            <person name="Henrissat B."/>
            <person name="Kuo A."/>
            <person name="Liang C."/>
            <person name="Lipzen A."/>
            <person name="Lutzoni F."/>
            <person name="Magnuson J."/>
            <person name="Mondo S."/>
            <person name="Nolan M."/>
            <person name="Ohm R."/>
            <person name="Pangilinan J."/>
            <person name="Park H.-J."/>
            <person name="Ramirez L."/>
            <person name="Alfaro M."/>
            <person name="Sun H."/>
            <person name="Tritt A."/>
            <person name="Yoshinaga Y."/>
            <person name="Zwiers L.-H."/>
            <person name="Turgeon B."/>
            <person name="Goodwin S."/>
            <person name="Spatafora J."/>
            <person name="Crous P."/>
            <person name="Grigoriev I."/>
        </authorList>
    </citation>
    <scope>NUCLEOTIDE SEQUENCE</scope>
    <source>
        <strain evidence="3">CBS 130266</strain>
    </source>
</reference>